<comment type="caution">
    <text evidence="3">The sequence shown here is derived from an EMBL/GenBank/DDBJ whole genome shotgun (WGS) entry which is preliminary data.</text>
</comment>
<accession>A0AAV9XSK5</accession>
<keyword evidence="2" id="KW-1133">Transmembrane helix</keyword>
<feature type="region of interest" description="Disordered" evidence="1">
    <location>
        <begin position="48"/>
        <end position="113"/>
    </location>
</feature>
<keyword evidence="2" id="KW-0472">Membrane</keyword>
<gene>
    <name evidence="3" type="ORF">RS030_81477</name>
</gene>
<evidence type="ECO:0000256" key="2">
    <source>
        <dbReference type="SAM" id="Phobius"/>
    </source>
</evidence>
<keyword evidence="4" id="KW-1185">Reference proteome</keyword>
<evidence type="ECO:0000256" key="1">
    <source>
        <dbReference type="SAM" id="MobiDB-lite"/>
    </source>
</evidence>
<dbReference type="AlphaFoldDB" id="A0AAV9XSK5"/>
<feature type="compositionally biased region" description="Low complexity" evidence="1">
    <location>
        <begin position="75"/>
        <end position="101"/>
    </location>
</feature>
<keyword evidence="2" id="KW-0812">Transmembrane</keyword>
<dbReference type="Proteomes" id="UP001311799">
    <property type="component" value="Unassembled WGS sequence"/>
</dbReference>
<reference evidence="3 4" key="1">
    <citation type="submission" date="2023-10" db="EMBL/GenBank/DDBJ databases">
        <title>Comparative genomics analysis reveals potential genetic determinants of host preference in Cryptosporidium xiaoi.</title>
        <authorList>
            <person name="Xiao L."/>
            <person name="Li J."/>
        </authorList>
    </citation>
    <scope>NUCLEOTIDE SEQUENCE [LARGE SCALE GENOMIC DNA]</scope>
    <source>
        <strain evidence="3 4">52996</strain>
    </source>
</reference>
<evidence type="ECO:0000313" key="3">
    <source>
        <dbReference type="EMBL" id="KAK6587666.1"/>
    </source>
</evidence>
<organism evidence="3 4">
    <name type="scientific">Cryptosporidium xiaoi</name>
    <dbReference type="NCBI Taxonomy" id="659607"/>
    <lineage>
        <taxon>Eukaryota</taxon>
        <taxon>Sar</taxon>
        <taxon>Alveolata</taxon>
        <taxon>Apicomplexa</taxon>
        <taxon>Conoidasida</taxon>
        <taxon>Coccidia</taxon>
        <taxon>Eucoccidiorida</taxon>
        <taxon>Eimeriorina</taxon>
        <taxon>Cryptosporidiidae</taxon>
        <taxon>Cryptosporidium</taxon>
    </lineage>
</organism>
<sequence length="230" mass="25577">MRPKWYFEISIICISTLACYFGNQYYSVYGVHLNKKVQNLSIESSGKLLVNDNNGESPSEEESSRGPADSAKNESSSTITNINTSTSTSTGSTSSTSTNKTASDPKGGDFDIEDDSTNKYIEYNGTLDLESVVVKDGIAYDVETGLPILPDMSDGFEHEYDYRGSITVIKSLSDGIAWIIIFSCIILLVVMIIVITIVSCVRHRRNRRRRENENNSNEVNFNDNQYASEE</sequence>
<feature type="transmembrane region" description="Helical" evidence="2">
    <location>
        <begin position="176"/>
        <end position="201"/>
    </location>
</feature>
<feature type="region of interest" description="Disordered" evidence="1">
    <location>
        <begin position="207"/>
        <end position="230"/>
    </location>
</feature>
<protein>
    <submittedName>
        <fullName evidence="3">Uncharacterized protein</fullName>
    </submittedName>
</protein>
<proteinExistence type="predicted"/>
<evidence type="ECO:0000313" key="4">
    <source>
        <dbReference type="Proteomes" id="UP001311799"/>
    </source>
</evidence>
<dbReference type="EMBL" id="JAWDEY010000036">
    <property type="protein sequence ID" value="KAK6587666.1"/>
    <property type="molecule type" value="Genomic_DNA"/>
</dbReference>
<dbReference type="PROSITE" id="PS51257">
    <property type="entry name" value="PROKAR_LIPOPROTEIN"/>
    <property type="match status" value="1"/>
</dbReference>
<name>A0AAV9XSK5_9CRYT</name>
<feature type="compositionally biased region" description="Low complexity" evidence="1">
    <location>
        <begin position="214"/>
        <end position="224"/>
    </location>
</feature>